<dbReference type="RefSeq" id="WP_257944243.1">
    <property type="nucleotide sequence ID" value="NZ_BJME01000001.1"/>
</dbReference>
<dbReference type="PROSITE" id="PS51462">
    <property type="entry name" value="NUDIX"/>
    <property type="match status" value="1"/>
</dbReference>
<keyword evidence="5" id="KW-1185">Reference proteome</keyword>
<dbReference type="CDD" id="cd03424">
    <property type="entry name" value="NUDIX_ADPRase_Nudt5_UGPPase_Nudt14"/>
    <property type="match status" value="1"/>
</dbReference>
<accession>A0A2H1HIU7</accession>
<dbReference type="InterPro" id="IPR015797">
    <property type="entry name" value="NUDIX_hydrolase-like_dom_sf"/>
</dbReference>
<dbReference type="GO" id="GO:0006753">
    <property type="term" value="P:nucleoside phosphate metabolic process"/>
    <property type="evidence" value="ECO:0007669"/>
    <property type="project" value="TreeGrafter"/>
</dbReference>
<dbReference type="EC" id="3.6.1.13" evidence="4"/>
<dbReference type="AlphaFoldDB" id="A0A2H1HIU7"/>
<dbReference type="Proteomes" id="UP000234525">
    <property type="component" value="Unassembled WGS sequence"/>
</dbReference>
<organism evidence="4 5">
    <name type="scientific">Brevibacterium aurantiacum</name>
    <dbReference type="NCBI Taxonomy" id="273384"/>
    <lineage>
        <taxon>Bacteria</taxon>
        <taxon>Bacillati</taxon>
        <taxon>Actinomycetota</taxon>
        <taxon>Actinomycetes</taxon>
        <taxon>Micrococcales</taxon>
        <taxon>Brevibacteriaceae</taxon>
        <taxon>Brevibacterium</taxon>
    </lineage>
</organism>
<evidence type="ECO:0000313" key="4">
    <source>
        <dbReference type="EMBL" id="SMX62859.1"/>
    </source>
</evidence>
<evidence type="ECO:0000256" key="1">
    <source>
        <dbReference type="ARBA" id="ARBA00001946"/>
    </source>
</evidence>
<evidence type="ECO:0000256" key="2">
    <source>
        <dbReference type="ARBA" id="ARBA00022801"/>
    </source>
</evidence>
<dbReference type="PANTHER" id="PTHR11839:SF18">
    <property type="entry name" value="NUDIX HYDROLASE DOMAIN-CONTAINING PROTEIN"/>
    <property type="match status" value="1"/>
</dbReference>
<comment type="cofactor">
    <cofactor evidence="1">
        <name>Mg(2+)</name>
        <dbReference type="ChEBI" id="CHEBI:18420"/>
    </cofactor>
</comment>
<dbReference type="Gene3D" id="3.90.79.10">
    <property type="entry name" value="Nucleoside Triphosphate Pyrophosphohydrolase"/>
    <property type="match status" value="1"/>
</dbReference>
<dbReference type="EMBL" id="FXZB01000001">
    <property type="protein sequence ID" value="SMX62859.1"/>
    <property type="molecule type" value="Genomic_DNA"/>
</dbReference>
<dbReference type="InterPro" id="IPR000086">
    <property type="entry name" value="NUDIX_hydrolase_dom"/>
</dbReference>
<evidence type="ECO:0000313" key="5">
    <source>
        <dbReference type="Proteomes" id="UP000234525"/>
    </source>
</evidence>
<gene>
    <name evidence="4" type="ORF">BAUR9175_00124</name>
</gene>
<dbReference type="GO" id="GO:0005829">
    <property type="term" value="C:cytosol"/>
    <property type="evidence" value="ECO:0007669"/>
    <property type="project" value="TreeGrafter"/>
</dbReference>
<dbReference type="GO" id="GO:0019693">
    <property type="term" value="P:ribose phosphate metabolic process"/>
    <property type="evidence" value="ECO:0007669"/>
    <property type="project" value="TreeGrafter"/>
</dbReference>
<sequence length="146" mass="16123">MSPPPCGFAVLGLTEDGMLRLAREYRYPVGTWIYDLPGGAANSGEDPADAARREYEEETGLRPIDLVHLHTFYQNPSRSPTPIHLYFCRSVTAGTPIDDDPQEEVRTVEMSVSAFDELISTGEIVDPVLLISRLIAAQKGFLPEIC</sequence>
<proteinExistence type="predicted"/>
<evidence type="ECO:0000259" key="3">
    <source>
        <dbReference type="PROSITE" id="PS51462"/>
    </source>
</evidence>
<comment type="caution">
    <text evidence="4">The sequence shown here is derived from an EMBL/GenBank/DDBJ whole genome shotgun (WGS) entry which is preliminary data.</text>
</comment>
<name>A0A2H1HIU7_BREAU</name>
<dbReference type="Pfam" id="PF00293">
    <property type="entry name" value="NUDIX"/>
    <property type="match status" value="1"/>
</dbReference>
<protein>
    <submittedName>
        <fullName evidence="4">ADP-ribose pyrophosphatase</fullName>
        <ecNumber evidence="4">3.6.1.13</ecNumber>
    </submittedName>
</protein>
<keyword evidence="2 4" id="KW-0378">Hydrolase</keyword>
<feature type="domain" description="Nudix hydrolase" evidence="3">
    <location>
        <begin position="3"/>
        <end position="137"/>
    </location>
</feature>
<dbReference type="SUPFAM" id="SSF55811">
    <property type="entry name" value="Nudix"/>
    <property type="match status" value="1"/>
</dbReference>
<reference evidence="4" key="1">
    <citation type="submission" date="2017-03" db="EMBL/GenBank/DDBJ databases">
        <authorList>
            <person name="Monnet C."/>
        </authorList>
    </citation>
    <scope>NUCLEOTIDE SEQUENCE [LARGE SCALE GENOMIC DNA]</scope>
    <source>
        <strain evidence="4">ATCC 9175</strain>
    </source>
</reference>
<dbReference type="PANTHER" id="PTHR11839">
    <property type="entry name" value="UDP/ADP-SUGAR PYROPHOSPHATASE"/>
    <property type="match status" value="1"/>
</dbReference>
<dbReference type="GO" id="GO:0047631">
    <property type="term" value="F:ADP-ribose diphosphatase activity"/>
    <property type="evidence" value="ECO:0007669"/>
    <property type="project" value="UniProtKB-EC"/>
</dbReference>